<dbReference type="VEuPathDB" id="CryptoDB:GNI_132650"/>
<dbReference type="CDD" id="cd18042">
    <property type="entry name" value="DEXXQc_SETX"/>
    <property type="match status" value="1"/>
</dbReference>
<dbReference type="FunFam" id="3.40.50.300:FF:000326">
    <property type="entry name" value="P-loop containing nucleoside triphosphate hydrolase"/>
    <property type="match status" value="1"/>
</dbReference>
<evidence type="ECO:0000313" key="9">
    <source>
        <dbReference type="Proteomes" id="UP000019763"/>
    </source>
</evidence>
<sequence>MYCSDIVDDRDSDVDYERLLLQRAMSAPKGSQAVAETRERFANFDILELKDHYLGEDDYINHYYPLYLIEAKQAIYRAREMEMSAQSGEIVTQHSVMLKHEDTFEVVIERHSIGASMGIGDLVLLYKDGPAPNHFSTRAAFLEQVKDGNIAFLESADPSRLVNDNEEESPATTPGPGSNAPGAGTGGAGTGGAGTGGAGTGGGLGEKNNLPAVDGDGNALRACSPLEDNPHHALGVIDSMGRGLVTIRILVRESSLTPADFKITVPSKDSNEKRQATVDFMFRRETYRMHWLVEQLTNRSDPTWYLAKVMNLTTIFREYQALMALPDVLLRNYLLQTAAGSAPKDGKQLERWKRRREAEERSEKFQIPQQLRNTLDRLYNASQMAALEDCLKSMGITCIQGPPGTGKTTTIMGILSVILNAQKTKEDTEKDKSLLDVSAEPSPINSDDEAENTPSRRIARCNLPWLKAPSHCISWQDEQDFSLEDIADPTPVPNAIQEREYIDVIRSAVSEPPKRILVCAPSNAAIDEIVRRLTRDPKQGGGIYDTNGERHTPQVLRVGPNCHSDLTNWSLRERVRRRMELEGKGGQNEEALKLALLAESRVVCCTLSVAGARELTSFHEGFDTVVVDEASQGVELSTLVPLKLNAKRLILVGDPRQLPATVFSKVAGDLHYDQSLFQRLEKAGHKINMLSVQYRMHPRISEFPSQAYYDGNLADWEGVEAACKPPIPYYHVPIFKPVVFFSLDSQESSQSSSKVNMDEVDFIIQMIDLLKILFSGVPEYNWMERIAVISPYAEQVKTLIKQIKALMGVDKQQPCPIDVNTVDGFQGREKDLVLFSAVRAQYIGDSGILPNKANVGFLADVRRMNVALTRARLNLWVVGNGRYLSKNPEWGKFVQHCNNKNAMFNVNHVKYSKSGFLKHWLTAYLERVPEAAEPFLNAVPDFLERIKTDSKLLLEAERAAAAALASQQAREEELAS</sequence>
<dbReference type="OMA" id="DENYDYC"/>
<feature type="domain" description="DNA2/NAM7 helicase helicase" evidence="6">
    <location>
        <begin position="575"/>
        <end position="665"/>
    </location>
</feature>
<evidence type="ECO:0000256" key="1">
    <source>
        <dbReference type="ARBA" id="ARBA00022741"/>
    </source>
</evidence>
<name>A0A023B1A7_GRENI</name>
<keyword evidence="1" id="KW-0547">Nucleotide-binding</keyword>
<feature type="compositionally biased region" description="Low complexity" evidence="5">
    <location>
        <begin position="170"/>
        <end position="182"/>
    </location>
</feature>
<evidence type="ECO:0000313" key="8">
    <source>
        <dbReference type="EMBL" id="EZG46958.1"/>
    </source>
</evidence>
<feature type="region of interest" description="Disordered" evidence="5">
    <location>
        <begin position="428"/>
        <end position="455"/>
    </location>
</feature>
<dbReference type="PANTHER" id="PTHR10887">
    <property type="entry name" value="DNA2/NAM7 HELICASE FAMILY"/>
    <property type="match status" value="1"/>
</dbReference>
<dbReference type="SUPFAM" id="SSF52540">
    <property type="entry name" value="P-loop containing nucleoside triphosphate hydrolases"/>
    <property type="match status" value="1"/>
</dbReference>
<evidence type="ECO:0000256" key="5">
    <source>
        <dbReference type="SAM" id="MobiDB-lite"/>
    </source>
</evidence>
<dbReference type="GeneID" id="22914655"/>
<feature type="domain" description="DNA2/NAM7 helicase helicase" evidence="6">
    <location>
        <begin position="379"/>
        <end position="431"/>
    </location>
</feature>
<evidence type="ECO:0000259" key="6">
    <source>
        <dbReference type="Pfam" id="PF13086"/>
    </source>
</evidence>
<dbReference type="GO" id="GO:0005694">
    <property type="term" value="C:chromosome"/>
    <property type="evidence" value="ECO:0007669"/>
    <property type="project" value="UniProtKB-ARBA"/>
</dbReference>
<organism evidence="8 9">
    <name type="scientific">Gregarina niphandrodes</name>
    <name type="common">Septate eugregarine</name>
    <dbReference type="NCBI Taxonomy" id="110365"/>
    <lineage>
        <taxon>Eukaryota</taxon>
        <taxon>Sar</taxon>
        <taxon>Alveolata</taxon>
        <taxon>Apicomplexa</taxon>
        <taxon>Conoidasida</taxon>
        <taxon>Gregarinasina</taxon>
        <taxon>Eugregarinorida</taxon>
        <taxon>Gregarinidae</taxon>
        <taxon>Gregarina</taxon>
    </lineage>
</organism>
<dbReference type="eggNOG" id="KOG1801">
    <property type="taxonomic scope" value="Eukaryota"/>
</dbReference>
<dbReference type="AlphaFoldDB" id="A0A023B1A7"/>
<dbReference type="GO" id="GO:0016787">
    <property type="term" value="F:hydrolase activity"/>
    <property type="evidence" value="ECO:0007669"/>
    <property type="project" value="UniProtKB-KW"/>
</dbReference>
<dbReference type="Pfam" id="PF13087">
    <property type="entry name" value="AAA_12"/>
    <property type="match status" value="1"/>
</dbReference>
<dbReference type="EMBL" id="AFNH02000988">
    <property type="protein sequence ID" value="EZG46958.1"/>
    <property type="molecule type" value="Genomic_DNA"/>
</dbReference>
<reference evidence="8" key="1">
    <citation type="submission" date="2013-12" db="EMBL/GenBank/DDBJ databases">
        <authorList>
            <person name="Omoto C.K."/>
            <person name="Sibley D."/>
            <person name="Venepally P."/>
            <person name="Hadjithomas M."/>
            <person name="Karamycheva S."/>
            <person name="Brunk B."/>
            <person name="Roos D."/>
            <person name="Caler E."/>
            <person name="Lorenzi H."/>
        </authorList>
    </citation>
    <scope>NUCLEOTIDE SEQUENCE</scope>
</reference>
<keyword evidence="4" id="KW-0067">ATP-binding</keyword>
<dbReference type="CDD" id="cd18808">
    <property type="entry name" value="SF1_C_Upf1"/>
    <property type="match status" value="1"/>
</dbReference>
<protein>
    <submittedName>
        <fullName evidence="8">AAA domain protein</fullName>
    </submittedName>
</protein>
<feature type="region of interest" description="Disordered" evidence="5">
    <location>
        <begin position="156"/>
        <end position="212"/>
    </location>
</feature>
<feature type="domain" description="DNA2/NAM7 helicase-like C-terminal" evidence="7">
    <location>
        <begin position="672"/>
        <end position="880"/>
    </location>
</feature>
<gene>
    <name evidence="8" type="ORF">GNI_132650</name>
</gene>
<dbReference type="InterPro" id="IPR027417">
    <property type="entry name" value="P-loop_NTPase"/>
</dbReference>
<keyword evidence="9" id="KW-1185">Reference proteome</keyword>
<dbReference type="Pfam" id="PF13086">
    <property type="entry name" value="AAA_11"/>
    <property type="match status" value="2"/>
</dbReference>
<proteinExistence type="predicted"/>
<dbReference type="InterPro" id="IPR041677">
    <property type="entry name" value="DNA2/NAM7_AAA_11"/>
</dbReference>
<dbReference type="InterPro" id="IPR041679">
    <property type="entry name" value="DNA2/NAM7-like_C"/>
</dbReference>
<evidence type="ECO:0000256" key="4">
    <source>
        <dbReference type="ARBA" id="ARBA00022840"/>
    </source>
</evidence>
<accession>A0A023B1A7</accession>
<dbReference type="Proteomes" id="UP000019763">
    <property type="component" value="Unassembled WGS sequence"/>
</dbReference>
<comment type="caution">
    <text evidence="8">The sequence shown here is derived from an EMBL/GenBank/DDBJ whole genome shotgun (WGS) entry which is preliminary data.</text>
</comment>
<dbReference type="InterPro" id="IPR047187">
    <property type="entry name" value="SF1_C_Upf1"/>
</dbReference>
<dbReference type="GO" id="GO:0004386">
    <property type="term" value="F:helicase activity"/>
    <property type="evidence" value="ECO:0007669"/>
    <property type="project" value="UniProtKB-KW"/>
</dbReference>
<evidence type="ECO:0000256" key="2">
    <source>
        <dbReference type="ARBA" id="ARBA00022801"/>
    </source>
</evidence>
<keyword evidence="2" id="KW-0378">Hydrolase</keyword>
<dbReference type="Gene3D" id="3.40.50.300">
    <property type="entry name" value="P-loop containing nucleotide triphosphate hydrolases"/>
    <property type="match status" value="2"/>
</dbReference>
<feature type="compositionally biased region" description="Gly residues" evidence="5">
    <location>
        <begin position="183"/>
        <end position="205"/>
    </location>
</feature>
<dbReference type="RefSeq" id="XP_011132233.1">
    <property type="nucleotide sequence ID" value="XM_011133931.1"/>
</dbReference>
<dbReference type="PANTHER" id="PTHR10887:SF495">
    <property type="entry name" value="HELICASE SENATAXIN ISOFORM X1-RELATED"/>
    <property type="match status" value="1"/>
</dbReference>
<evidence type="ECO:0000259" key="7">
    <source>
        <dbReference type="Pfam" id="PF13087"/>
    </source>
</evidence>
<keyword evidence="3" id="KW-0347">Helicase</keyword>
<dbReference type="InterPro" id="IPR045055">
    <property type="entry name" value="DNA2/NAM7-like"/>
</dbReference>
<dbReference type="OrthoDB" id="6513042at2759"/>
<evidence type="ECO:0000256" key="3">
    <source>
        <dbReference type="ARBA" id="ARBA00022806"/>
    </source>
</evidence>
<dbReference type="GO" id="GO:0005524">
    <property type="term" value="F:ATP binding"/>
    <property type="evidence" value="ECO:0007669"/>
    <property type="project" value="UniProtKB-KW"/>
</dbReference>